<dbReference type="STRING" id="187868.SAMN05192589_101283"/>
<accession>A0A1G6IZD3</accession>
<protein>
    <submittedName>
        <fullName evidence="4">Methyltransferase small domain-containing protein</fullName>
    </submittedName>
</protein>
<gene>
    <name evidence="4" type="ORF">SAMN05192589_101283</name>
</gene>
<dbReference type="EMBL" id="FMZC01000001">
    <property type="protein sequence ID" value="SDC11922.1"/>
    <property type="molecule type" value="Genomic_DNA"/>
</dbReference>
<sequence>MISPHAQPIEHSLQWLGRWLSQAGYRFTAVTPLTHQRVLARTHDPRSSDLRDAFGWNRPFPQHLLPTDLTASLLESHWLKPSPKSMLQSNVRFSSLDGLLFAHSPFPTVQEDAVFFGPDTYRFAAFIRNQLNAQPLKEAARIVDMGCGAGPGGLVAARTVRTEPTTCEVVLADINPRALLHAQANAANANCASARCIQSDLFANVSGAFDLIVSNPPYLLDDASRTYRHGGGRFGEALSERIVKESLDRLAPNGRLLLYTGSTIVNGRDAFQEAVTVHATERGFTVHYEEIDPDVFGEELERHAYADADRIAAVGMVVQRPGA</sequence>
<dbReference type="GO" id="GO:0003676">
    <property type="term" value="F:nucleic acid binding"/>
    <property type="evidence" value="ECO:0007669"/>
    <property type="project" value="InterPro"/>
</dbReference>
<dbReference type="PANTHER" id="PTHR18895:SF74">
    <property type="entry name" value="MTRF1L RELEASE FACTOR GLUTAMINE METHYLTRANSFERASE"/>
    <property type="match status" value="1"/>
</dbReference>
<dbReference type="InterPro" id="IPR050320">
    <property type="entry name" value="N5-glutamine_MTase"/>
</dbReference>
<evidence type="ECO:0000256" key="2">
    <source>
        <dbReference type="ARBA" id="ARBA00022691"/>
    </source>
</evidence>
<evidence type="ECO:0000313" key="4">
    <source>
        <dbReference type="EMBL" id="SDC11922.1"/>
    </source>
</evidence>
<evidence type="ECO:0000256" key="1">
    <source>
        <dbReference type="ARBA" id="ARBA00022603"/>
    </source>
</evidence>
<organism evidence="4 5">
    <name type="scientific">Paracidovorax valerianellae</name>
    <dbReference type="NCBI Taxonomy" id="187868"/>
    <lineage>
        <taxon>Bacteria</taxon>
        <taxon>Pseudomonadati</taxon>
        <taxon>Pseudomonadota</taxon>
        <taxon>Betaproteobacteria</taxon>
        <taxon>Burkholderiales</taxon>
        <taxon>Comamonadaceae</taxon>
        <taxon>Paracidovorax</taxon>
    </lineage>
</organism>
<dbReference type="Gene3D" id="3.40.50.150">
    <property type="entry name" value="Vaccinia Virus protein VP39"/>
    <property type="match status" value="1"/>
</dbReference>
<evidence type="ECO:0000259" key="3">
    <source>
        <dbReference type="Pfam" id="PF05175"/>
    </source>
</evidence>
<keyword evidence="1 4" id="KW-0489">Methyltransferase</keyword>
<dbReference type="PROSITE" id="PS00092">
    <property type="entry name" value="N6_MTASE"/>
    <property type="match status" value="1"/>
</dbReference>
<name>A0A1G6IZD3_9BURK</name>
<feature type="domain" description="Methyltransferase small" evidence="3">
    <location>
        <begin position="138"/>
        <end position="264"/>
    </location>
</feature>
<dbReference type="OrthoDB" id="5383291at2"/>
<keyword evidence="5" id="KW-1185">Reference proteome</keyword>
<dbReference type="Proteomes" id="UP000198781">
    <property type="component" value="Unassembled WGS sequence"/>
</dbReference>
<dbReference type="InterPro" id="IPR007848">
    <property type="entry name" value="Small_mtfrase_dom"/>
</dbReference>
<reference evidence="4 5" key="1">
    <citation type="submission" date="2016-10" db="EMBL/GenBank/DDBJ databases">
        <authorList>
            <person name="de Groot N.N."/>
        </authorList>
    </citation>
    <scope>NUCLEOTIDE SEQUENCE [LARGE SCALE GENOMIC DNA]</scope>
    <source>
        <strain evidence="4 5">DSM 16619</strain>
    </source>
</reference>
<evidence type="ECO:0000313" key="5">
    <source>
        <dbReference type="Proteomes" id="UP000198781"/>
    </source>
</evidence>
<dbReference type="SUPFAM" id="SSF53335">
    <property type="entry name" value="S-adenosyl-L-methionine-dependent methyltransferases"/>
    <property type="match status" value="1"/>
</dbReference>
<dbReference type="GO" id="GO:0036009">
    <property type="term" value="F:protein-glutamine N-methyltransferase activity"/>
    <property type="evidence" value="ECO:0007669"/>
    <property type="project" value="TreeGrafter"/>
</dbReference>
<dbReference type="AlphaFoldDB" id="A0A1G6IZD3"/>
<keyword evidence="4" id="KW-0808">Transferase</keyword>
<dbReference type="CDD" id="cd02440">
    <property type="entry name" value="AdoMet_MTases"/>
    <property type="match status" value="1"/>
</dbReference>
<dbReference type="PANTHER" id="PTHR18895">
    <property type="entry name" value="HEMK METHYLTRANSFERASE"/>
    <property type="match status" value="1"/>
</dbReference>
<dbReference type="GO" id="GO:0032259">
    <property type="term" value="P:methylation"/>
    <property type="evidence" value="ECO:0007669"/>
    <property type="project" value="UniProtKB-KW"/>
</dbReference>
<dbReference type="RefSeq" id="WP_092739564.1">
    <property type="nucleotide sequence ID" value="NZ_FMZC01000001.1"/>
</dbReference>
<keyword evidence="2" id="KW-0949">S-adenosyl-L-methionine</keyword>
<dbReference type="InterPro" id="IPR029063">
    <property type="entry name" value="SAM-dependent_MTases_sf"/>
</dbReference>
<proteinExistence type="predicted"/>
<dbReference type="Pfam" id="PF05175">
    <property type="entry name" value="MTS"/>
    <property type="match status" value="1"/>
</dbReference>
<dbReference type="InterPro" id="IPR002052">
    <property type="entry name" value="DNA_methylase_N6_adenine_CS"/>
</dbReference>